<keyword evidence="1 2" id="KW-0963">Cytoplasm</keyword>
<dbReference type="GO" id="GO:0006606">
    <property type="term" value="P:protein import into nucleus"/>
    <property type="evidence" value="ECO:0007669"/>
    <property type="project" value="UniProtKB-ARBA"/>
</dbReference>
<comment type="subcellular location">
    <subcellularLocation>
        <location evidence="2">Cytoplasm</location>
    </subcellularLocation>
    <subcellularLocation>
        <location evidence="2">Nucleus</location>
    </subcellularLocation>
</comment>
<dbReference type="Gene3D" id="3.10.450.50">
    <property type="match status" value="1"/>
</dbReference>
<evidence type="ECO:0000256" key="1">
    <source>
        <dbReference type="ARBA" id="ARBA00022490"/>
    </source>
</evidence>
<feature type="domain" description="NTF2" evidence="3">
    <location>
        <begin position="7"/>
        <end position="119"/>
    </location>
</feature>
<dbReference type="InterPro" id="IPR002075">
    <property type="entry name" value="NTF2_dom"/>
</dbReference>
<comment type="function">
    <text evidence="2">Has a role in nuclear-cytoplasmic transport of proteins and mRNAs.</text>
</comment>
<keyword evidence="5" id="KW-1185">Reference proteome</keyword>
<dbReference type="GO" id="GO:0005635">
    <property type="term" value="C:nuclear envelope"/>
    <property type="evidence" value="ECO:0007669"/>
    <property type="project" value="UniProtKB-ARBA"/>
</dbReference>
<dbReference type="CDD" id="cd00780">
    <property type="entry name" value="NTF2"/>
    <property type="match status" value="1"/>
</dbReference>
<dbReference type="EMBL" id="JALJOS010000008">
    <property type="protein sequence ID" value="KAK9835868.1"/>
    <property type="molecule type" value="Genomic_DNA"/>
</dbReference>
<dbReference type="GO" id="GO:0005737">
    <property type="term" value="C:cytoplasm"/>
    <property type="evidence" value="ECO:0007669"/>
    <property type="project" value="UniProtKB-SubCell"/>
</dbReference>
<gene>
    <name evidence="4" type="ORF">WJX74_009852</name>
</gene>
<dbReference type="InterPro" id="IPR018222">
    <property type="entry name" value="Nuclear_transport_factor_2_euk"/>
</dbReference>
<evidence type="ECO:0000313" key="5">
    <source>
        <dbReference type="Proteomes" id="UP001438707"/>
    </source>
</evidence>
<dbReference type="GO" id="GO:0051028">
    <property type="term" value="P:mRNA transport"/>
    <property type="evidence" value="ECO:0007669"/>
    <property type="project" value="UniProtKB-UniRule"/>
</dbReference>
<dbReference type="Pfam" id="PF02136">
    <property type="entry name" value="NTF2"/>
    <property type="match status" value="1"/>
</dbReference>
<keyword evidence="2" id="KW-0653">Protein transport</keyword>
<dbReference type="SUPFAM" id="SSF54427">
    <property type="entry name" value="NTF2-like"/>
    <property type="match status" value="1"/>
</dbReference>
<keyword evidence="2" id="KW-0539">Nucleus</keyword>
<evidence type="ECO:0000259" key="3">
    <source>
        <dbReference type="PROSITE" id="PS50177"/>
    </source>
</evidence>
<proteinExistence type="predicted"/>
<dbReference type="InterPro" id="IPR045875">
    <property type="entry name" value="NTF2"/>
</dbReference>
<name>A0AAW1RQ17_9CHLO</name>
<protein>
    <recommendedName>
        <fullName evidence="3">NTF2 domain-containing protein</fullName>
    </recommendedName>
</protein>
<comment type="caution">
    <text evidence="4">The sequence shown here is derived from an EMBL/GenBank/DDBJ whole genome shotgun (WGS) entry which is preliminary data.</text>
</comment>
<evidence type="ECO:0000256" key="2">
    <source>
        <dbReference type="RuleBase" id="RU369002"/>
    </source>
</evidence>
<keyword evidence="2" id="KW-0813">Transport</keyword>
<dbReference type="AlphaFoldDB" id="A0AAW1RQ17"/>
<reference evidence="4 5" key="1">
    <citation type="journal article" date="2024" name="Nat. Commun.">
        <title>Phylogenomics reveals the evolutionary origins of lichenization in chlorophyte algae.</title>
        <authorList>
            <person name="Puginier C."/>
            <person name="Libourel C."/>
            <person name="Otte J."/>
            <person name="Skaloud P."/>
            <person name="Haon M."/>
            <person name="Grisel S."/>
            <person name="Petersen M."/>
            <person name="Berrin J.G."/>
            <person name="Delaux P.M."/>
            <person name="Dal Grande F."/>
            <person name="Keller J."/>
        </authorList>
    </citation>
    <scope>NUCLEOTIDE SEQUENCE [LARGE SCALE GENOMIC DNA]</scope>
    <source>
        <strain evidence="4 5">SAG 2145</strain>
    </source>
</reference>
<evidence type="ECO:0000313" key="4">
    <source>
        <dbReference type="EMBL" id="KAK9835868.1"/>
    </source>
</evidence>
<dbReference type="PROSITE" id="PS50177">
    <property type="entry name" value="NTF2_DOMAIN"/>
    <property type="match status" value="1"/>
</dbReference>
<dbReference type="Proteomes" id="UP001438707">
    <property type="component" value="Unassembled WGS sequence"/>
</dbReference>
<sequence length="122" mass="13420">MANPKDVGKAFVDHYYNTFDTNRSALGGLYTAEAMLTFEGTETQGQQAIQQKLSSLPFQQCKHHVASLDVQLSNANGIIVFATGQLLTEGESNPLKFSQVFHLVSSNNSFALTNDLFRLNYG</sequence>
<dbReference type="FunFam" id="3.10.450.50:FF:000005">
    <property type="entry name" value="Nuclear transport factor 2"/>
    <property type="match status" value="1"/>
</dbReference>
<dbReference type="PANTHER" id="PTHR12612">
    <property type="entry name" value="NUCLEAR TRANSPORT FACTOR 2"/>
    <property type="match status" value="1"/>
</dbReference>
<organism evidence="4 5">
    <name type="scientific">Apatococcus lobatus</name>
    <dbReference type="NCBI Taxonomy" id="904363"/>
    <lineage>
        <taxon>Eukaryota</taxon>
        <taxon>Viridiplantae</taxon>
        <taxon>Chlorophyta</taxon>
        <taxon>core chlorophytes</taxon>
        <taxon>Trebouxiophyceae</taxon>
        <taxon>Chlorellales</taxon>
        <taxon>Chlorellaceae</taxon>
        <taxon>Apatococcus</taxon>
    </lineage>
</organism>
<accession>A0AAW1RQ17</accession>
<dbReference type="InterPro" id="IPR032710">
    <property type="entry name" value="NTF2-like_dom_sf"/>
</dbReference>